<feature type="region of interest" description="Disordered" evidence="1">
    <location>
        <begin position="1"/>
        <end position="67"/>
    </location>
</feature>
<reference evidence="2 3" key="1">
    <citation type="submission" date="2023-08" db="EMBL/GenBank/DDBJ databases">
        <title>Black Yeasts Isolated from many extreme environments.</title>
        <authorList>
            <person name="Coleine C."/>
            <person name="Stajich J.E."/>
            <person name="Selbmann L."/>
        </authorList>
    </citation>
    <scope>NUCLEOTIDE SEQUENCE [LARGE SCALE GENOMIC DNA]</scope>
    <source>
        <strain evidence="2 3">CCFEE 536</strain>
    </source>
</reference>
<feature type="compositionally biased region" description="Basic residues" evidence="1">
    <location>
        <begin position="221"/>
        <end position="231"/>
    </location>
</feature>
<comment type="caution">
    <text evidence="2">The sequence shown here is derived from an EMBL/GenBank/DDBJ whole genome shotgun (WGS) entry which is preliminary data.</text>
</comment>
<feature type="compositionally biased region" description="Basic and acidic residues" evidence="1">
    <location>
        <begin position="8"/>
        <end position="28"/>
    </location>
</feature>
<accession>A0ABR0LWE2</accession>
<proteinExistence type="predicted"/>
<sequence>QEMAPQLTKEEMLERRSIVVTEGHDAENSKSASRPVKAANPVPPGLPSIPTTGGSNHTDPSRVTIPPIIPGRWAKHLTKEYGDRDRHNLKTTMANGNGAEIGHRLNLPDPIPLKHGRVYKGIGSLPDKAESKPRTHVAKRTKFGSYIHDKDKWAAIAKNMDTMEGLEAHKQRMDADGGYDSNPYRGQTTPTWHHADGSDAFYPHHYDDLSDNEDSNDEKKSKHRTGKKHSGHSLGKPADPGNHRKRNARPQRADVGGSSPAVDRVAADDQGEAVVGVAADESKDVVEVVTVSIDTAPDDNDENPKITFVHSIWDDSETPADVADFSTFARRDAGQLYVNGTVWVPKQALPSGEEAAASTSSETQLALLVVAVLVVQRVQQSAKLSHVLAD</sequence>
<protein>
    <submittedName>
        <fullName evidence="2">Uncharacterized protein</fullName>
    </submittedName>
</protein>
<dbReference type="EMBL" id="JAVRRA010009245">
    <property type="protein sequence ID" value="KAK5250440.1"/>
    <property type="molecule type" value="Genomic_DNA"/>
</dbReference>
<feature type="region of interest" description="Disordered" evidence="1">
    <location>
        <begin position="173"/>
        <end position="266"/>
    </location>
</feature>
<name>A0ABR0LWE2_9PEZI</name>
<feature type="compositionally biased region" description="Basic and acidic residues" evidence="1">
    <location>
        <begin position="193"/>
        <end position="208"/>
    </location>
</feature>
<evidence type="ECO:0000313" key="2">
    <source>
        <dbReference type="EMBL" id="KAK5250440.1"/>
    </source>
</evidence>
<gene>
    <name evidence="2" type="ORF">LTR16_005952</name>
</gene>
<feature type="compositionally biased region" description="Polar residues" evidence="1">
    <location>
        <begin position="49"/>
        <end position="58"/>
    </location>
</feature>
<evidence type="ECO:0000256" key="1">
    <source>
        <dbReference type="SAM" id="MobiDB-lite"/>
    </source>
</evidence>
<feature type="non-terminal residue" evidence="2">
    <location>
        <position position="1"/>
    </location>
</feature>
<keyword evidence="3" id="KW-1185">Reference proteome</keyword>
<evidence type="ECO:0000313" key="3">
    <source>
        <dbReference type="Proteomes" id="UP001357485"/>
    </source>
</evidence>
<organism evidence="2 3">
    <name type="scientific">Cryomyces antarcticus</name>
    <dbReference type="NCBI Taxonomy" id="329879"/>
    <lineage>
        <taxon>Eukaryota</taxon>
        <taxon>Fungi</taxon>
        <taxon>Dikarya</taxon>
        <taxon>Ascomycota</taxon>
        <taxon>Pezizomycotina</taxon>
        <taxon>Dothideomycetes</taxon>
        <taxon>Dothideomycetes incertae sedis</taxon>
        <taxon>Cryomyces</taxon>
    </lineage>
</organism>
<dbReference type="Proteomes" id="UP001357485">
    <property type="component" value="Unassembled WGS sequence"/>
</dbReference>